<dbReference type="EMBL" id="MHKK01000013">
    <property type="protein sequence ID" value="OGY90277.1"/>
    <property type="molecule type" value="Genomic_DNA"/>
</dbReference>
<proteinExistence type="predicted"/>
<dbReference type="Proteomes" id="UP000177817">
    <property type="component" value="Unassembled WGS sequence"/>
</dbReference>
<organism evidence="1 2">
    <name type="scientific">Candidatus Komeilibacteria bacterium RIFCSPHIGHO2_01_FULL_52_14</name>
    <dbReference type="NCBI Taxonomy" id="1798549"/>
    <lineage>
        <taxon>Bacteria</taxon>
        <taxon>Candidatus Komeiliibacteriota</taxon>
    </lineage>
</organism>
<sequence>MARLKDRERALALRKGGKSYSQIRNETGVSKSTLSYWLRDFPLSADRIRELRDWNEQRIEKYRATRRINKENRLLSVYTEQKKILIPLRSRDLFLAGLFLYWGEGSKSRESRLSISNTNPAIIKFFKKWCMQSFSIQPKKFRIHLQLYSDMDINREIEYWSRKIKIPRSQFIRPYIKKSSQNRINHKGGYGHGTCNLVVGDARIWERVMMSIRVIEDL</sequence>
<dbReference type="AlphaFoldDB" id="A0A1G2BPZ9"/>
<evidence type="ECO:0000313" key="1">
    <source>
        <dbReference type="EMBL" id="OGY90277.1"/>
    </source>
</evidence>
<accession>A0A1G2BPZ9</accession>
<protein>
    <submittedName>
        <fullName evidence="1">Uncharacterized protein</fullName>
    </submittedName>
</protein>
<evidence type="ECO:0000313" key="2">
    <source>
        <dbReference type="Proteomes" id="UP000177817"/>
    </source>
</evidence>
<comment type="caution">
    <text evidence="1">The sequence shown here is derived from an EMBL/GenBank/DDBJ whole genome shotgun (WGS) entry which is preliminary data.</text>
</comment>
<reference evidence="1 2" key="1">
    <citation type="journal article" date="2016" name="Nat. Commun.">
        <title>Thousands of microbial genomes shed light on interconnected biogeochemical processes in an aquifer system.</title>
        <authorList>
            <person name="Anantharaman K."/>
            <person name="Brown C.T."/>
            <person name="Hug L.A."/>
            <person name="Sharon I."/>
            <person name="Castelle C.J."/>
            <person name="Probst A.J."/>
            <person name="Thomas B.C."/>
            <person name="Singh A."/>
            <person name="Wilkins M.J."/>
            <person name="Karaoz U."/>
            <person name="Brodie E.L."/>
            <person name="Williams K.H."/>
            <person name="Hubbard S.S."/>
            <person name="Banfield J.F."/>
        </authorList>
    </citation>
    <scope>NUCLEOTIDE SEQUENCE [LARGE SCALE GENOMIC DNA]</scope>
</reference>
<name>A0A1G2BPZ9_9BACT</name>
<gene>
    <name evidence="1" type="ORF">A2677_01390</name>
</gene>